<protein>
    <submittedName>
        <fullName evidence="2">Uncharacterized protein</fullName>
    </submittedName>
</protein>
<proteinExistence type="predicted"/>
<dbReference type="Proteomes" id="UP000604481">
    <property type="component" value="Unassembled WGS sequence"/>
</dbReference>
<organism evidence="2 3">
    <name type="scientific">Chitinilyticum piscinae</name>
    <dbReference type="NCBI Taxonomy" id="2866724"/>
    <lineage>
        <taxon>Bacteria</taxon>
        <taxon>Pseudomonadati</taxon>
        <taxon>Pseudomonadota</taxon>
        <taxon>Betaproteobacteria</taxon>
        <taxon>Neisseriales</taxon>
        <taxon>Chitinibacteraceae</taxon>
        <taxon>Chitinilyticum</taxon>
    </lineage>
</organism>
<gene>
    <name evidence="2" type="ORF">INR99_07320</name>
</gene>
<keyword evidence="3" id="KW-1185">Reference proteome</keyword>
<feature type="transmembrane region" description="Helical" evidence="1">
    <location>
        <begin position="41"/>
        <end position="61"/>
    </location>
</feature>
<keyword evidence="1" id="KW-0812">Transmembrane</keyword>
<evidence type="ECO:0000313" key="2">
    <source>
        <dbReference type="EMBL" id="MBE9609154.1"/>
    </source>
</evidence>
<evidence type="ECO:0000256" key="1">
    <source>
        <dbReference type="SAM" id="Phobius"/>
    </source>
</evidence>
<dbReference type="AlphaFoldDB" id="A0A8J7KAI3"/>
<name>A0A8J7KAI3_9NEIS</name>
<keyword evidence="1" id="KW-0472">Membrane</keyword>
<comment type="caution">
    <text evidence="2">The sequence shown here is derived from an EMBL/GenBank/DDBJ whole genome shotgun (WGS) entry which is preliminary data.</text>
</comment>
<sequence length="63" mass="7123">MPRHDDERRFDLGAIDEQKKRLEDAKAAARDKDANRSSGKLAALSNLPFLIVLIAVLAWYLTK</sequence>
<dbReference type="RefSeq" id="WP_194115669.1">
    <property type="nucleotide sequence ID" value="NZ_JADFUA010000003.1"/>
</dbReference>
<keyword evidence="1" id="KW-1133">Transmembrane helix</keyword>
<dbReference type="EMBL" id="JADFUA010000003">
    <property type="protein sequence ID" value="MBE9609154.1"/>
    <property type="molecule type" value="Genomic_DNA"/>
</dbReference>
<evidence type="ECO:0000313" key="3">
    <source>
        <dbReference type="Proteomes" id="UP000604481"/>
    </source>
</evidence>
<accession>A0A8J7KAI3</accession>
<reference evidence="2 3" key="1">
    <citation type="submission" date="2020-10" db="EMBL/GenBank/DDBJ databases">
        <title>The genome sequence of Chitinilyticum litopenaei 4Y14.</title>
        <authorList>
            <person name="Liu Y."/>
        </authorList>
    </citation>
    <scope>NUCLEOTIDE SEQUENCE [LARGE SCALE GENOMIC DNA]</scope>
    <source>
        <strain evidence="2 3">4Y14</strain>
    </source>
</reference>